<dbReference type="EMBL" id="CP054929">
    <property type="protein sequence ID" value="QKW54114.1"/>
    <property type="molecule type" value="Genomic_DNA"/>
</dbReference>
<dbReference type="SUPFAM" id="SSF52540">
    <property type="entry name" value="P-loop containing nucleoside triphosphate hydrolases"/>
    <property type="match status" value="1"/>
</dbReference>
<accession>A0A7H8N1F3</accession>
<dbReference type="Gene3D" id="3.40.50.300">
    <property type="entry name" value="P-loop containing nucleotide triphosphate hydrolases"/>
    <property type="match status" value="1"/>
</dbReference>
<dbReference type="PANTHER" id="PTHR36978:SF4">
    <property type="entry name" value="P-LOOP CONTAINING NUCLEOSIDE TRIPHOSPHATE HYDROLASE PROTEIN"/>
    <property type="match status" value="1"/>
</dbReference>
<dbReference type="Pfam" id="PF17784">
    <property type="entry name" value="Sulfotransfer_4"/>
    <property type="match status" value="1"/>
</dbReference>
<gene>
    <name evidence="1" type="ORF">HUT08_00140</name>
    <name evidence="2" type="ORF">HUT08_36285</name>
</gene>
<name>A0A7H8N1F3_9ACTN</name>
<dbReference type="Proteomes" id="UP000509303">
    <property type="component" value="Chromosome"/>
</dbReference>
<reference evidence="1 3" key="1">
    <citation type="submission" date="2020-06" db="EMBL/GenBank/DDBJ databases">
        <title>Genome mining for natural products.</title>
        <authorList>
            <person name="Zhang B."/>
            <person name="Shi J."/>
            <person name="Ge H."/>
        </authorList>
    </citation>
    <scope>NUCLEOTIDE SEQUENCE [LARGE SCALE GENOMIC DNA]</scope>
    <source>
        <strain evidence="1 3">NA00687</strain>
    </source>
</reference>
<evidence type="ECO:0000313" key="2">
    <source>
        <dbReference type="EMBL" id="QKW54114.1"/>
    </source>
</evidence>
<dbReference type="RefSeq" id="WP_176159913.1">
    <property type="nucleotide sequence ID" value="NZ_CP054929.1"/>
</dbReference>
<evidence type="ECO:0000313" key="3">
    <source>
        <dbReference type="Proteomes" id="UP000509303"/>
    </source>
</evidence>
<dbReference type="InterPro" id="IPR040632">
    <property type="entry name" value="Sulfotransfer_4"/>
</dbReference>
<dbReference type="PANTHER" id="PTHR36978">
    <property type="entry name" value="P-LOOP CONTAINING NUCLEOTIDE TRIPHOSPHATE HYDROLASE"/>
    <property type="match status" value="1"/>
</dbReference>
<protein>
    <recommendedName>
        <fullName evidence="4">Sulfotransferase family protein</fullName>
    </recommendedName>
</protein>
<proteinExistence type="predicted"/>
<keyword evidence="3" id="KW-1185">Reference proteome</keyword>
<evidence type="ECO:0008006" key="4">
    <source>
        <dbReference type="Google" id="ProtNLM"/>
    </source>
</evidence>
<evidence type="ECO:0000313" key="1">
    <source>
        <dbReference type="EMBL" id="QKW48216.1"/>
    </source>
</evidence>
<organism evidence="1 3">
    <name type="scientific">Streptomyces buecherae</name>
    <dbReference type="NCBI Taxonomy" id="2763006"/>
    <lineage>
        <taxon>Bacteria</taxon>
        <taxon>Bacillati</taxon>
        <taxon>Actinomycetota</taxon>
        <taxon>Actinomycetes</taxon>
        <taxon>Kitasatosporales</taxon>
        <taxon>Streptomycetaceae</taxon>
        <taxon>Streptomyces</taxon>
    </lineage>
</organism>
<sequence length="179" mass="20334">MKVFGIGLARTGSSSLNKALKMLGRTSKHFPRSYQTVLEYDCVTDTSVTLGYKYLDFMFPDAKFVLTTRDIDSWLDSMNSLLVHLASQEIADRYHRLHYALYGTVDFDERKLRDAYRRHHDDVADHFRGRDGSLLTLDLTAGAGFPQLCSFLDEETPDVPFPHSNDRTAMLGSRPGFTT</sequence>
<dbReference type="AlphaFoldDB" id="A0A7H8N1F3"/>
<dbReference type="InterPro" id="IPR027417">
    <property type="entry name" value="P-loop_NTPase"/>
</dbReference>
<dbReference type="EMBL" id="CP054929">
    <property type="protein sequence ID" value="QKW48216.1"/>
    <property type="molecule type" value="Genomic_DNA"/>
</dbReference>